<feature type="signal peptide" evidence="1">
    <location>
        <begin position="1"/>
        <end position="22"/>
    </location>
</feature>
<evidence type="ECO:0000313" key="3">
    <source>
        <dbReference type="EMBL" id="SFK93421.1"/>
    </source>
</evidence>
<dbReference type="InterPro" id="IPR035992">
    <property type="entry name" value="Ricin_B-like_lectins"/>
</dbReference>
<reference evidence="4" key="1">
    <citation type="submission" date="2016-10" db="EMBL/GenBank/DDBJ databases">
        <authorList>
            <person name="Varghese N."/>
            <person name="Submissions S."/>
        </authorList>
    </citation>
    <scope>NUCLEOTIDE SEQUENCE [LARGE SCALE GENOMIC DNA]</scope>
    <source>
        <strain evidence="4">PL19</strain>
    </source>
</reference>
<dbReference type="SUPFAM" id="SSF50370">
    <property type="entry name" value="Ricin B-like lectins"/>
    <property type="match status" value="1"/>
</dbReference>
<keyword evidence="3" id="KW-0430">Lectin</keyword>
<dbReference type="RefSeq" id="WP_093850378.1">
    <property type="nucleotide sequence ID" value="NZ_FOSG01000010.1"/>
</dbReference>
<gene>
    <name evidence="3" type="ORF">SAMN05192584_110139</name>
</gene>
<evidence type="ECO:0000256" key="1">
    <source>
        <dbReference type="SAM" id="SignalP"/>
    </source>
</evidence>
<proteinExistence type="predicted"/>
<dbReference type="InterPro" id="IPR000772">
    <property type="entry name" value="Ricin_B_lectin"/>
</dbReference>
<evidence type="ECO:0000313" key="4">
    <source>
        <dbReference type="Proteomes" id="UP000198928"/>
    </source>
</evidence>
<dbReference type="OrthoDB" id="3296611at2"/>
<dbReference type="SMART" id="SM00458">
    <property type="entry name" value="RICIN"/>
    <property type="match status" value="1"/>
</dbReference>
<keyword evidence="4" id="KW-1185">Reference proteome</keyword>
<feature type="domain" description="Ricin B lectin" evidence="2">
    <location>
        <begin position="113"/>
        <end position="241"/>
    </location>
</feature>
<evidence type="ECO:0000259" key="2">
    <source>
        <dbReference type="SMART" id="SM00458"/>
    </source>
</evidence>
<dbReference type="EMBL" id="FOSG01000010">
    <property type="protein sequence ID" value="SFK93421.1"/>
    <property type="molecule type" value="Genomic_DNA"/>
</dbReference>
<sequence>MKSVRKLAAVFAALLTSTLMLAGTATAAPAAFDRAATTATAAAPTAPKYFTGVGGGPYNIAVQTARATAYEAAAREGYPAANCRVVRGPIGQQINETYWQVFIEIYCLPPAAPGAGPIIGVHSDKCVDVKGSNTADGTPIQLYTCNGGAAQSWKIHSDGTIRALGKCMDVQYAKTENGSHIGLNSCHGAGNQRWEKLPGGLLRNVHSGKCLDALGWQTGNGARLGIWTCSPTHTNQQWKGAGMNG</sequence>
<dbReference type="Gene3D" id="2.80.10.50">
    <property type="match status" value="1"/>
</dbReference>
<dbReference type="GO" id="GO:0030246">
    <property type="term" value="F:carbohydrate binding"/>
    <property type="evidence" value="ECO:0007669"/>
    <property type="project" value="UniProtKB-KW"/>
</dbReference>
<dbReference type="PROSITE" id="PS50231">
    <property type="entry name" value="RICIN_B_LECTIN"/>
    <property type="match status" value="1"/>
</dbReference>
<dbReference type="Pfam" id="PF00652">
    <property type="entry name" value="Ricin_B_lectin"/>
    <property type="match status" value="1"/>
</dbReference>
<feature type="chain" id="PRO_5038632524" evidence="1">
    <location>
        <begin position="23"/>
        <end position="245"/>
    </location>
</feature>
<organism evidence="3 4">
    <name type="scientific">Streptomyces pini</name>
    <dbReference type="NCBI Taxonomy" id="1520580"/>
    <lineage>
        <taxon>Bacteria</taxon>
        <taxon>Bacillati</taxon>
        <taxon>Actinomycetota</taxon>
        <taxon>Actinomycetes</taxon>
        <taxon>Kitasatosporales</taxon>
        <taxon>Streptomycetaceae</taxon>
        <taxon>Streptomyces</taxon>
    </lineage>
</organism>
<keyword evidence="1" id="KW-0732">Signal</keyword>
<protein>
    <submittedName>
        <fullName evidence="3">Ricin-type beta-trefoil lectin domain-containing protein</fullName>
    </submittedName>
</protein>
<name>A0A1I4DNA1_9ACTN</name>
<dbReference type="CDD" id="cd23451">
    <property type="entry name" value="beta-trefoil_Ricin_laminarinase"/>
    <property type="match status" value="1"/>
</dbReference>
<dbReference type="Proteomes" id="UP000198928">
    <property type="component" value="Unassembled WGS sequence"/>
</dbReference>
<dbReference type="AlphaFoldDB" id="A0A1I4DNA1"/>
<accession>A0A1I4DNA1</accession>